<keyword evidence="4" id="KW-1185">Reference proteome</keyword>
<evidence type="ECO:0000313" key="3">
    <source>
        <dbReference type="EMBL" id="MBW8192523.1"/>
    </source>
</evidence>
<dbReference type="SUPFAM" id="SSF51556">
    <property type="entry name" value="Metallo-dependent hydrolases"/>
    <property type="match status" value="1"/>
</dbReference>
<dbReference type="InterPro" id="IPR006680">
    <property type="entry name" value="Amidohydro-rel"/>
</dbReference>
<organism evidence="3 4">
    <name type="scientific">Neiella holothuriorum</name>
    <dbReference type="NCBI Taxonomy" id="2870530"/>
    <lineage>
        <taxon>Bacteria</taxon>
        <taxon>Pseudomonadati</taxon>
        <taxon>Pseudomonadota</taxon>
        <taxon>Gammaproteobacteria</taxon>
        <taxon>Alteromonadales</taxon>
        <taxon>Echinimonadaceae</taxon>
        <taxon>Neiella</taxon>
    </lineage>
</organism>
<name>A0ABS7EJJ3_9GAMM</name>
<accession>A0ABS7EJJ3</accession>
<dbReference type="InterPro" id="IPR057744">
    <property type="entry name" value="OTAase-like"/>
</dbReference>
<comment type="caution">
    <text evidence="3">The sequence shown here is derived from an EMBL/GenBank/DDBJ whole genome shotgun (WGS) entry which is preliminary data.</text>
</comment>
<feature type="domain" description="Amidohydrolase-related" evidence="2">
    <location>
        <begin position="75"/>
        <end position="426"/>
    </location>
</feature>
<reference evidence="3" key="1">
    <citation type="submission" date="2021-07" db="EMBL/GenBank/DDBJ databases">
        <title>Neiella marina sp. nov., isolated from the intestinal content of sea cucumber Apostichopus japonicus.</title>
        <authorList>
            <person name="Bai X."/>
        </authorList>
    </citation>
    <scope>NUCLEOTIDE SEQUENCE</scope>
    <source>
        <strain evidence="3">126</strain>
    </source>
</reference>
<dbReference type="InterPro" id="IPR032466">
    <property type="entry name" value="Metal_Hydrolase"/>
</dbReference>
<dbReference type="SUPFAM" id="SSF51338">
    <property type="entry name" value="Composite domain of metallo-dependent hydrolases"/>
    <property type="match status" value="1"/>
</dbReference>
<dbReference type="PANTHER" id="PTHR43135:SF3">
    <property type="entry name" value="ALPHA-D-RIBOSE 1-METHYLPHOSPHONATE 5-TRIPHOSPHATE DIPHOSPHATASE"/>
    <property type="match status" value="1"/>
</dbReference>
<feature type="chain" id="PRO_5046937972" evidence="1">
    <location>
        <begin position="22"/>
        <end position="430"/>
    </location>
</feature>
<dbReference type="Gene3D" id="2.30.40.10">
    <property type="entry name" value="Urease, subunit C, domain 1"/>
    <property type="match status" value="1"/>
</dbReference>
<evidence type="ECO:0000256" key="1">
    <source>
        <dbReference type="SAM" id="SignalP"/>
    </source>
</evidence>
<feature type="signal peptide" evidence="1">
    <location>
        <begin position="1"/>
        <end position="21"/>
    </location>
</feature>
<gene>
    <name evidence="3" type="ORF">K0504_15900</name>
</gene>
<evidence type="ECO:0000259" key="2">
    <source>
        <dbReference type="Pfam" id="PF01979"/>
    </source>
</evidence>
<sequence>MRATIVLAAAAVLFTISSAHADNYLIHAGQLIDGTGAKPKQQVSIRIEGNRITAVESGYVSPTDDEQLLDLKAKTVLPGLMDMHTHLSGEITPAYYREKFTLNPPDYAFRSVGYAKDTLLAGFTTVRDLGEFSPGLTTSLRDAISKGWVVGPRVYTAGKSIATTGGHADPTNGFNQVWQGDPGPKQGVINSPEDAYKAIRQHYKDGVDVIKLTVTGGVLSLAKSGENPQFTDDELEAIMAAAKDYNFVVAVHAHGAEGMKRAIRAGVDSVEHGTYMDNEAIKLMRKHGTWYVPTITAGKWVAEKAAVDGYYPAIVQPKAAAVGPQIQQTFEKAYKKGVKIAFGTDAGVFPHGLNGREFGYMVEAGMTPMDAIESATMNAAKLLRIDDELGSIEVGKLADLIAVDEDPLEQIKQLEQVTFVMKDGHVYKLN</sequence>
<evidence type="ECO:0000313" key="4">
    <source>
        <dbReference type="Proteomes" id="UP001166251"/>
    </source>
</evidence>
<dbReference type="EMBL" id="JAHZSS010000024">
    <property type="protein sequence ID" value="MBW8192523.1"/>
    <property type="molecule type" value="Genomic_DNA"/>
</dbReference>
<dbReference type="InterPro" id="IPR011059">
    <property type="entry name" value="Metal-dep_hydrolase_composite"/>
</dbReference>
<dbReference type="RefSeq" id="WP_220105146.1">
    <property type="nucleotide sequence ID" value="NZ_JAHZSS010000024.1"/>
</dbReference>
<dbReference type="Pfam" id="PF01979">
    <property type="entry name" value="Amidohydro_1"/>
    <property type="match status" value="1"/>
</dbReference>
<protein>
    <submittedName>
        <fullName evidence="3">Amidohydrolase family protein</fullName>
    </submittedName>
</protein>
<proteinExistence type="predicted"/>
<dbReference type="InterPro" id="IPR051781">
    <property type="entry name" value="Metallo-dep_Hydrolase"/>
</dbReference>
<dbReference type="CDD" id="cd01299">
    <property type="entry name" value="Met_dep_hydrolase_A"/>
    <property type="match status" value="1"/>
</dbReference>
<keyword evidence="1" id="KW-0732">Signal</keyword>
<dbReference type="Proteomes" id="UP001166251">
    <property type="component" value="Unassembled WGS sequence"/>
</dbReference>
<dbReference type="PANTHER" id="PTHR43135">
    <property type="entry name" value="ALPHA-D-RIBOSE 1-METHYLPHOSPHONATE 5-TRIPHOSPHATE DIPHOSPHATASE"/>
    <property type="match status" value="1"/>
</dbReference>
<dbReference type="Gene3D" id="3.20.20.140">
    <property type="entry name" value="Metal-dependent hydrolases"/>
    <property type="match status" value="1"/>
</dbReference>